<feature type="region of interest" description="Disordered" evidence="1">
    <location>
        <begin position="378"/>
        <end position="415"/>
    </location>
</feature>
<proteinExistence type="predicted"/>
<dbReference type="PANTHER" id="PTHR11736">
    <property type="entry name" value="MELANOMA-ASSOCIATED ANTIGEN MAGE ANTIGEN"/>
    <property type="match status" value="1"/>
</dbReference>
<dbReference type="Pfam" id="PF01454">
    <property type="entry name" value="MAGE"/>
    <property type="match status" value="1"/>
</dbReference>
<dbReference type="InterPro" id="IPR002190">
    <property type="entry name" value="MHD_dom"/>
</dbReference>
<reference evidence="3 4" key="1">
    <citation type="journal article" date="2019" name="Nat. Ecol. Evol.">
        <title>Megaphylogeny resolves global patterns of mushroom evolution.</title>
        <authorList>
            <person name="Varga T."/>
            <person name="Krizsan K."/>
            <person name="Foldi C."/>
            <person name="Dima B."/>
            <person name="Sanchez-Garcia M."/>
            <person name="Sanchez-Ramirez S."/>
            <person name="Szollosi G.J."/>
            <person name="Szarkandi J.G."/>
            <person name="Papp V."/>
            <person name="Albert L."/>
            <person name="Andreopoulos W."/>
            <person name="Angelini C."/>
            <person name="Antonin V."/>
            <person name="Barry K.W."/>
            <person name="Bougher N.L."/>
            <person name="Buchanan P."/>
            <person name="Buyck B."/>
            <person name="Bense V."/>
            <person name="Catcheside P."/>
            <person name="Chovatia M."/>
            <person name="Cooper J."/>
            <person name="Damon W."/>
            <person name="Desjardin D."/>
            <person name="Finy P."/>
            <person name="Geml J."/>
            <person name="Haridas S."/>
            <person name="Hughes K."/>
            <person name="Justo A."/>
            <person name="Karasinski D."/>
            <person name="Kautmanova I."/>
            <person name="Kiss B."/>
            <person name="Kocsube S."/>
            <person name="Kotiranta H."/>
            <person name="LaButti K.M."/>
            <person name="Lechner B.E."/>
            <person name="Liimatainen K."/>
            <person name="Lipzen A."/>
            <person name="Lukacs Z."/>
            <person name="Mihaltcheva S."/>
            <person name="Morgado L.N."/>
            <person name="Niskanen T."/>
            <person name="Noordeloos M.E."/>
            <person name="Ohm R.A."/>
            <person name="Ortiz-Santana B."/>
            <person name="Ovrebo C."/>
            <person name="Racz N."/>
            <person name="Riley R."/>
            <person name="Savchenko A."/>
            <person name="Shiryaev A."/>
            <person name="Soop K."/>
            <person name="Spirin V."/>
            <person name="Szebenyi C."/>
            <person name="Tomsovsky M."/>
            <person name="Tulloss R.E."/>
            <person name="Uehling J."/>
            <person name="Grigoriev I.V."/>
            <person name="Vagvolgyi C."/>
            <person name="Papp T."/>
            <person name="Martin F.M."/>
            <person name="Miettinen O."/>
            <person name="Hibbett D.S."/>
            <person name="Nagy L.G."/>
        </authorList>
    </citation>
    <scope>NUCLEOTIDE SEQUENCE [LARGE SCALE GENOMIC DNA]</scope>
    <source>
        <strain evidence="3 4">CBS 309.79</strain>
    </source>
</reference>
<name>A0A5C3QBG0_9AGAR</name>
<dbReference type="EMBL" id="ML178840">
    <property type="protein sequence ID" value="TFK98389.1"/>
    <property type="molecule type" value="Genomic_DNA"/>
</dbReference>
<gene>
    <name evidence="3" type="ORF">BDV98DRAFT_606948</name>
</gene>
<dbReference type="InterPro" id="IPR037445">
    <property type="entry name" value="MAGE"/>
</dbReference>
<feature type="region of interest" description="Disordered" evidence="1">
    <location>
        <begin position="318"/>
        <end position="342"/>
    </location>
</feature>
<feature type="compositionally biased region" description="Acidic residues" evidence="1">
    <location>
        <begin position="61"/>
        <end position="81"/>
    </location>
</feature>
<accession>A0A5C3QBG0</accession>
<dbReference type="STRING" id="1884261.A0A5C3QBG0"/>
<protein>
    <submittedName>
        <fullName evidence="3">MAGE family-domain-containing protein</fullName>
    </submittedName>
</protein>
<feature type="compositionally biased region" description="Acidic residues" evidence="1">
    <location>
        <begin position="386"/>
        <end position="396"/>
    </location>
</feature>
<feature type="domain" description="MAGE" evidence="2">
    <location>
        <begin position="98"/>
        <end position="363"/>
    </location>
</feature>
<dbReference type="GO" id="GO:0006281">
    <property type="term" value="P:DNA repair"/>
    <property type="evidence" value="ECO:0007669"/>
    <property type="project" value="TreeGrafter"/>
</dbReference>
<evidence type="ECO:0000259" key="2">
    <source>
        <dbReference type="SMART" id="SM01373"/>
    </source>
</evidence>
<keyword evidence="4" id="KW-1185">Reference proteome</keyword>
<organism evidence="3 4">
    <name type="scientific">Pterulicium gracile</name>
    <dbReference type="NCBI Taxonomy" id="1884261"/>
    <lineage>
        <taxon>Eukaryota</taxon>
        <taxon>Fungi</taxon>
        <taxon>Dikarya</taxon>
        <taxon>Basidiomycota</taxon>
        <taxon>Agaricomycotina</taxon>
        <taxon>Agaricomycetes</taxon>
        <taxon>Agaricomycetidae</taxon>
        <taxon>Agaricales</taxon>
        <taxon>Pleurotineae</taxon>
        <taxon>Pterulaceae</taxon>
        <taxon>Pterulicium</taxon>
    </lineage>
</organism>
<evidence type="ECO:0000313" key="4">
    <source>
        <dbReference type="Proteomes" id="UP000305067"/>
    </source>
</evidence>
<dbReference type="SMART" id="SM01373">
    <property type="entry name" value="MAGE"/>
    <property type="match status" value="1"/>
</dbReference>
<feature type="region of interest" description="Disordered" evidence="1">
    <location>
        <begin position="1"/>
        <end position="91"/>
    </location>
</feature>
<dbReference type="GO" id="GO:0005634">
    <property type="term" value="C:nucleus"/>
    <property type="evidence" value="ECO:0007669"/>
    <property type="project" value="TreeGrafter"/>
</dbReference>
<evidence type="ECO:0000313" key="3">
    <source>
        <dbReference type="EMBL" id="TFK98389.1"/>
    </source>
</evidence>
<evidence type="ECO:0000256" key="1">
    <source>
        <dbReference type="SAM" id="MobiDB-lite"/>
    </source>
</evidence>
<feature type="compositionally biased region" description="Low complexity" evidence="1">
    <location>
        <begin position="1"/>
        <end position="10"/>
    </location>
</feature>
<dbReference type="Gene3D" id="1.10.10.1200">
    <property type="entry name" value="MAGE homology domain, winged helix WH1 motif"/>
    <property type="match status" value="1"/>
</dbReference>
<dbReference type="AlphaFoldDB" id="A0A5C3QBG0"/>
<dbReference type="PANTHER" id="PTHR11736:SF14">
    <property type="entry name" value="NSE3 HOMOLOG, SMC5-SMC6 COMPLEX COMPONENT"/>
    <property type="match status" value="1"/>
</dbReference>
<feature type="compositionally biased region" description="Basic and acidic residues" evidence="1">
    <location>
        <begin position="82"/>
        <end position="91"/>
    </location>
</feature>
<dbReference type="OrthoDB" id="205198at2759"/>
<feature type="compositionally biased region" description="Low complexity" evidence="1">
    <location>
        <begin position="18"/>
        <end position="38"/>
    </location>
</feature>
<dbReference type="Gene3D" id="1.10.10.1210">
    <property type="entry name" value="MAGE homology domain, winged helix WH2 motif"/>
    <property type="match status" value="1"/>
</dbReference>
<dbReference type="InterPro" id="IPR041899">
    <property type="entry name" value="MAGE_WH2"/>
</dbReference>
<sequence>MARASGSRATYGGGGGRSQRQSGAASQAPASSQAIQSSERNGRAAAGSRKGGFQRRPAVQEDSDEDMDGDGDGDGDEEDVEDVGKAGGDDTFRKASDVVRLALFMENKRMPLKRDDINKKILGGSRAFNAVFPQAQDVLQDVFGMHLVEMRTRAQLDRAFTGEAEDDGGKIGAGKKKASNAGSKTYALVSTLDPRLIEYASQFFDKVLDAEIEDQKAQGKDLADDDEDELYAGKRNYGSIIAWSKGDQLGSVGILYTILSLILVNGRSMPNDDLRAALKRLSLDPSDPVYLTPQSTTPQITTDLLLKSFRDHGYIDKIDISSDPRGGKGKRSRTAASGDGEADAAAEWRWGMRAEVEVGERKVARFLAEFMVGEQMMEEVARERGGDDDDEDEDGGEGDKKRRKRRAEMERRTEKMMVSIQTAVGGVLADAKE</sequence>
<dbReference type="InterPro" id="IPR041898">
    <property type="entry name" value="MAGE_WH1"/>
</dbReference>
<dbReference type="Proteomes" id="UP000305067">
    <property type="component" value="Unassembled WGS sequence"/>
</dbReference>